<dbReference type="Proteomes" id="UP000284779">
    <property type="component" value="Unassembled WGS sequence"/>
</dbReference>
<dbReference type="CDD" id="cd00093">
    <property type="entry name" value="HTH_XRE"/>
    <property type="match status" value="1"/>
</dbReference>
<dbReference type="PROSITE" id="PS50943">
    <property type="entry name" value="HTH_CROC1"/>
    <property type="match status" value="1"/>
</dbReference>
<dbReference type="PANTHER" id="PTHR46558">
    <property type="entry name" value="TRACRIPTIONAL REGULATORY PROTEIN-RELATED-RELATED"/>
    <property type="match status" value="1"/>
</dbReference>
<dbReference type="InterPro" id="IPR001387">
    <property type="entry name" value="Cro/C1-type_HTH"/>
</dbReference>
<keyword evidence="1" id="KW-0238">DNA-binding</keyword>
<dbReference type="InterPro" id="IPR010982">
    <property type="entry name" value="Lambda_DNA-bd_dom_sf"/>
</dbReference>
<evidence type="ECO:0000313" key="4">
    <source>
        <dbReference type="Proteomes" id="UP000284779"/>
    </source>
</evidence>
<proteinExistence type="predicted"/>
<dbReference type="EMBL" id="QSFD01000002">
    <property type="protein sequence ID" value="RHA19969.1"/>
    <property type="molecule type" value="Genomic_DNA"/>
</dbReference>
<dbReference type="PANTHER" id="PTHR46558:SF11">
    <property type="entry name" value="HTH-TYPE TRANSCRIPTIONAL REGULATOR XRE"/>
    <property type="match status" value="1"/>
</dbReference>
<dbReference type="SUPFAM" id="SSF47413">
    <property type="entry name" value="lambda repressor-like DNA-binding domains"/>
    <property type="match status" value="1"/>
</dbReference>
<comment type="caution">
    <text evidence="3">The sequence shown here is derived from an EMBL/GenBank/DDBJ whole genome shotgun (WGS) entry which is preliminary data.</text>
</comment>
<evidence type="ECO:0000259" key="2">
    <source>
        <dbReference type="PROSITE" id="PS50943"/>
    </source>
</evidence>
<evidence type="ECO:0000256" key="1">
    <source>
        <dbReference type="ARBA" id="ARBA00023125"/>
    </source>
</evidence>
<reference evidence="3 4" key="1">
    <citation type="submission" date="2018-08" db="EMBL/GenBank/DDBJ databases">
        <title>A genome reference for cultivated species of the human gut microbiota.</title>
        <authorList>
            <person name="Zou Y."/>
            <person name="Xue W."/>
            <person name="Luo G."/>
        </authorList>
    </citation>
    <scope>NUCLEOTIDE SEQUENCE [LARGE SCALE GENOMIC DNA]</scope>
    <source>
        <strain evidence="3 4">AM44-11BH</strain>
    </source>
</reference>
<evidence type="ECO:0000313" key="3">
    <source>
        <dbReference type="EMBL" id="RHA19969.1"/>
    </source>
</evidence>
<dbReference type="Gene3D" id="1.10.260.40">
    <property type="entry name" value="lambda repressor-like DNA-binding domains"/>
    <property type="match status" value="1"/>
</dbReference>
<protein>
    <submittedName>
        <fullName evidence="3">XRE family transcriptional regulator</fullName>
    </submittedName>
</protein>
<gene>
    <name evidence="3" type="ORF">DW944_02150</name>
</gene>
<dbReference type="AlphaFoldDB" id="A0A413RBI1"/>
<dbReference type="SMART" id="SM00530">
    <property type="entry name" value="HTH_XRE"/>
    <property type="match status" value="1"/>
</dbReference>
<feature type="domain" description="HTH cro/C1-type" evidence="2">
    <location>
        <begin position="22"/>
        <end position="78"/>
    </location>
</feature>
<accession>A0A413RBI1</accession>
<keyword evidence="4" id="KW-1185">Reference proteome</keyword>
<name>A0A413RBI1_9FIRM</name>
<organism evidence="3 4">
    <name type="scientific">Eubacterium ventriosum</name>
    <dbReference type="NCBI Taxonomy" id="39496"/>
    <lineage>
        <taxon>Bacteria</taxon>
        <taxon>Bacillati</taxon>
        <taxon>Bacillota</taxon>
        <taxon>Clostridia</taxon>
        <taxon>Eubacteriales</taxon>
        <taxon>Eubacteriaceae</taxon>
        <taxon>Eubacterium</taxon>
    </lineage>
</organism>
<dbReference type="Pfam" id="PF01381">
    <property type="entry name" value="HTH_3"/>
    <property type="match status" value="1"/>
</dbReference>
<sequence>MTFFYFFNYTIRRIKMTVGENIKRIRKQKRLTQKQLGELCNPSISAATIRKYELNILNPKLETLQKISTALDVSITDLNDDLDMLLSRSLKYYNAITSNEKSFSNYFNQLNEEGKLKAIEMVKLLLKIPEYRK</sequence>
<dbReference type="GO" id="GO:0003677">
    <property type="term" value="F:DNA binding"/>
    <property type="evidence" value="ECO:0007669"/>
    <property type="project" value="UniProtKB-KW"/>
</dbReference>